<sequence>MVSKSINLRERRHAWSERIKFIKLFLCWCCESDAFLCPRIFLTPEILFRFLPPQSKKRADMCPAQALSGCYQKSRECIKVQLQEAMAATVAARTAVEKELAELLEIQEVVNLHGADVLEAGVDHGVRPAAPASP</sequence>
<keyword evidence="3" id="KW-1185">Reference proteome</keyword>
<organism evidence="1">
    <name type="scientific">Gaeumannomyces tritici (strain R3-111a-1)</name>
    <name type="common">Wheat and barley take-all root rot fungus</name>
    <name type="synonym">Gaeumannomyces graminis var. tritici</name>
    <dbReference type="NCBI Taxonomy" id="644352"/>
    <lineage>
        <taxon>Eukaryota</taxon>
        <taxon>Fungi</taxon>
        <taxon>Dikarya</taxon>
        <taxon>Ascomycota</taxon>
        <taxon>Pezizomycotina</taxon>
        <taxon>Sordariomycetes</taxon>
        <taxon>Sordariomycetidae</taxon>
        <taxon>Magnaporthales</taxon>
        <taxon>Magnaporthaceae</taxon>
        <taxon>Gaeumannomyces</taxon>
    </lineage>
</organism>
<evidence type="ECO:0000313" key="1">
    <source>
        <dbReference type="EMBL" id="EJT68905.1"/>
    </source>
</evidence>
<dbReference type="EMBL" id="GL385409">
    <property type="protein sequence ID" value="EJT68905.1"/>
    <property type="molecule type" value="Genomic_DNA"/>
</dbReference>
<gene>
    <name evidence="2" type="primary">20353956</name>
    <name evidence="1" type="ORF">GGTG_13498</name>
</gene>
<dbReference type="HOGENOM" id="CLU_1896340_0_0_1"/>
<proteinExistence type="predicted"/>
<dbReference type="RefSeq" id="XP_009229668.1">
    <property type="nucleotide sequence ID" value="XM_009231404.1"/>
</dbReference>
<evidence type="ECO:0000313" key="2">
    <source>
        <dbReference type="EnsemblFungi" id="EJT68905"/>
    </source>
</evidence>
<dbReference type="AlphaFoldDB" id="J3PJ16"/>
<reference evidence="3" key="1">
    <citation type="submission" date="2010-07" db="EMBL/GenBank/DDBJ databases">
        <title>The genome sequence of Gaeumannomyces graminis var. tritici strain R3-111a-1.</title>
        <authorList>
            <consortium name="The Broad Institute Genome Sequencing Platform"/>
            <person name="Ma L.-J."/>
            <person name="Dead R."/>
            <person name="Young S."/>
            <person name="Zeng Q."/>
            <person name="Koehrsen M."/>
            <person name="Alvarado L."/>
            <person name="Berlin A."/>
            <person name="Chapman S.B."/>
            <person name="Chen Z."/>
            <person name="Freedman E."/>
            <person name="Gellesch M."/>
            <person name="Goldberg J."/>
            <person name="Griggs A."/>
            <person name="Gujja S."/>
            <person name="Heilman E.R."/>
            <person name="Heiman D."/>
            <person name="Hepburn T."/>
            <person name="Howarth C."/>
            <person name="Jen D."/>
            <person name="Larson L."/>
            <person name="Mehta T."/>
            <person name="Neiman D."/>
            <person name="Pearson M."/>
            <person name="Roberts A."/>
            <person name="Saif S."/>
            <person name="Shea T."/>
            <person name="Shenoy N."/>
            <person name="Sisk P."/>
            <person name="Stolte C."/>
            <person name="Sykes S."/>
            <person name="Walk T."/>
            <person name="White J."/>
            <person name="Yandava C."/>
            <person name="Haas B."/>
            <person name="Nusbaum C."/>
            <person name="Birren B."/>
        </authorList>
    </citation>
    <scope>NUCLEOTIDE SEQUENCE [LARGE SCALE GENOMIC DNA]</scope>
    <source>
        <strain evidence="3">R3-111a-1</strain>
    </source>
</reference>
<reference evidence="1" key="3">
    <citation type="submission" date="2010-09" db="EMBL/GenBank/DDBJ databases">
        <title>Annotation of Gaeumannomyces graminis var. tritici R3-111a-1.</title>
        <authorList>
            <consortium name="The Broad Institute Genome Sequencing Platform"/>
            <person name="Ma L.-J."/>
            <person name="Dead R."/>
            <person name="Young S.K."/>
            <person name="Zeng Q."/>
            <person name="Gargeya S."/>
            <person name="Fitzgerald M."/>
            <person name="Haas B."/>
            <person name="Abouelleil A."/>
            <person name="Alvarado L."/>
            <person name="Arachchi H.M."/>
            <person name="Berlin A."/>
            <person name="Brown A."/>
            <person name="Chapman S.B."/>
            <person name="Chen Z."/>
            <person name="Dunbar C."/>
            <person name="Freedman E."/>
            <person name="Gearin G."/>
            <person name="Gellesch M."/>
            <person name="Goldberg J."/>
            <person name="Griggs A."/>
            <person name="Gujja S."/>
            <person name="Heiman D."/>
            <person name="Howarth C."/>
            <person name="Larson L."/>
            <person name="Lui A."/>
            <person name="MacDonald P.J.P."/>
            <person name="Mehta T."/>
            <person name="Montmayeur A."/>
            <person name="Murphy C."/>
            <person name="Neiman D."/>
            <person name="Pearson M."/>
            <person name="Priest M."/>
            <person name="Roberts A."/>
            <person name="Saif S."/>
            <person name="Shea T."/>
            <person name="Shenoy N."/>
            <person name="Sisk P."/>
            <person name="Stolte C."/>
            <person name="Sykes S."/>
            <person name="Yandava C."/>
            <person name="Wortman J."/>
            <person name="Nusbaum C."/>
            <person name="Birren B."/>
        </authorList>
    </citation>
    <scope>NUCLEOTIDE SEQUENCE</scope>
    <source>
        <strain evidence="1">R3-111a-1</strain>
    </source>
</reference>
<accession>J3PJ16</accession>
<dbReference type="GeneID" id="20353956"/>
<dbReference type="VEuPathDB" id="FungiDB:GGTG_13498"/>
<dbReference type="EnsemblFungi" id="EJT68905">
    <property type="protein sequence ID" value="EJT68905"/>
    <property type="gene ID" value="GGTG_13498"/>
</dbReference>
<name>J3PJ16_GAET3</name>
<protein>
    <submittedName>
        <fullName evidence="1 2">Uncharacterized protein</fullName>
    </submittedName>
</protein>
<evidence type="ECO:0000313" key="3">
    <source>
        <dbReference type="Proteomes" id="UP000006039"/>
    </source>
</evidence>
<dbReference type="Proteomes" id="UP000006039">
    <property type="component" value="Unassembled WGS sequence"/>
</dbReference>
<reference evidence="2" key="4">
    <citation type="journal article" date="2015" name="G3 (Bethesda)">
        <title>Genome sequences of three phytopathogenic species of the Magnaporthaceae family of fungi.</title>
        <authorList>
            <person name="Okagaki L.H."/>
            <person name="Nunes C.C."/>
            <person name="Sailsbery J."/>
            <person name="Clay B."/>
            <person name="Brown D."/>
            <person name="John T."/>
            <person name="Oh Y."/>
            <person name="Young N."/>
            <person name="Fitzgerald M."/>
            <person name="Haas B.J."/>
            <person name="Zeng Q."/>
            <person name="Young S."/>
            <person name="Adiconis X."/>
            <person name="Fan L."/>
            <person name="Levin J.Z."/>
            <person name="Mitchell T.K."/>
            <person name="Okubara P.A."/>
            <person name="Farman M.L."/>
            <person name="Kohn L.M."/>
            <person name="Birren B."/>
            <person name="Ma L.-J."/>
            <person name="Dean R.A."/>
        </authorList>
    </citation>
    <scope>NUCLEOTIDE SEQUENCE</scope>
    <source>
        <strain evidence="2">R3-111a-1</strain>
    </source>
</reference>
<reference evidence="1" key="2">
    <citation type="submission" date="2010-07" db="EMBL/GenBank/DDBJ databases">
        <authorList>
            <consortium name="The Broad Institute Genome Sequencing Platform"/>
            <consortium name="Broad Institute Genome Sequencing Center for Infectious Disease"/>
            <person name="Ma L.-J."/>
            <person name="Dead R."/>
            <person name="Young S."/>
            <person name="Zeng Q."/>
            <person name="Koehrsen M."/>
            <person name="Alvarado L."/>
            <person name="Berlin A."/>
            <person name="Chapman S.B."/>
            <person name="Chen Z."/>
            <person name="Freedman E."/>
            <person name="Gellesch M."/>
            <person name="Goldberg J."/>
            <person name="Griggs A."/>
            <person name="Gujja S."/>
            <person name="Heilman E.R."/>
            <person name="Heiman D."/>
            <person name="Hepburn T."/>
            <person name="Howarth C."/>
            <person name="Jen D."/>
            <person name="Larson L."/>
            <person name="Mehta T."/>
            <person name="Neiman D."/>
            <person name="Pearson M."/>
            <person name="Roberts A."/>
            <person name="Saif S."/>
            <person name="Shea T."/>
            <person name="Shenoy N."/>
            <person name="Sisk P."/>
            <person name="Stolte C."/>
            <person name="Sykes S."/>
            <person name="Walk T."/>
            <person name="White J."/>
            <person name="Yandava C."/>
            <person name="Haas B."/>
            <person name="Nusbaum C."/>
            <person name="Birren B."/>
        </authorList>
    </citation>
    <scope>NUCLEOTIDE SEQUENCE</scope>
    <source>
        <strain evidence="1">R3-111a-1</strain>
    </source>
</reference>
<reference evidence="2" key="5">
    <citation type="submission" date="2018-04" db="UniProtKB">
        <authorList>
            <consortium name="EnsemblFungi"/>
        </authorList>
    </citation>
    <scope>IDENTIFICATION</scope>
    <source>
        <strain evidence="2">R3-111a-1</strain>
    </source>
</reference>